<feature type="domain" description="Hsps-like putative alpha-crystallin-like" evidence="1">
    <location>
        <begin position="272"/>
        <end position="380"/>
    </location>
</feature>
<feature type="domain" description="DUF8041" evidence="2">
    <location>
        <begin position="2"/>
        <end position="165"/>
    </location>
</feature>
<dbReference type="Pfam" id="PF26144">
    <property type="entry name" value="ACL_Hsps-like"/>
    <property type="match status" value="1"/>
</dbReference>
<proteinExistence type="predicted"/>
<protein>
    <recommendedName>
        <fullName evidence="5">HSP20-like chaperones superfamily protein</fullName>
    </recommendedName>
</protein>
<dbReference type="PANTHER" id="PTHR33981">
    <property type="entry name" value="EXPRESSED PROTEIN"/>
    <property type="match status" value="1"/>
</dbReference>
<dbReference type="CDD" id="cd06464">
    <property type="entry name" value="ACD_sHsps-like"/>
    <property type="match status" value="1"/>
</dbReference>
<comment type="caution">
    <text evidence="3">The sequence shown here is derived from an EMBL/GenBank/DDBJ whole genome shotgun (WGS) entry which is preliminary data.</text>
</comment>
<dbReference type="PANTHER" id="PTHR33981:SF3">
    <property type="entry name" value="EXPRESSED PROTEIN"/>
    <property type="match status" value="1"/>
</dbReference>
<name>A0A835U712_VANPL</name>
<dbReference type="InterPro" id="IPR058354">
    <property type="entry name" value="DUF8041"/>
</dbReference>
<evidence type="ECO:0008006" key="5">
    <source>
        <dbReference type="Google" id="ProtNLM"/>
    </source>
</evidence>
<dbReference type="Pfam" id="PF26145">
    <property type="entry name" value="DUF8041"/>
    <property type="match status" value="1"/>
</dbReference>
<sequence>MKRCDSIWGAWFFFSHYFKPVLSEKSKAKIICNKDGVSGFGKSDLKLDVFLVQHDMENLYMWVFKEKPENALGKMQLRCYMNGHHRLGDPQFPFSSDRGFVRSHRMQRKQYRGLSNPQCIHGIEFVRLPNFAGIVEEDLKRWMELTGRELNFSIPIEASDFGSWRNTPTPDFELDRSPSLKCIPHPHPYPKRLLNGSGFMISMQSSNHNSMDLSPQRKKLRKEFSHFTKDEECCLPTTSYTDWHQEKEVHDPAEPPWIKEFSSLMRHVHGPVTAAKTIYEDDEGHLIIVSLPFCEQRRVKVCWRNGPTHGIVKISCVSTGRMPYFNRHGRTFKLADPSPEHCAPGEFVREIPLRTRIPEDANLEAYYDESGTVLEIMVPKHSAGPQEHEIHVSMYPPHLGTNDLMLNWECSDSSL</sequence>
<evidence type="ECO:0000313" key="3">
    <source>
        <dbReference type="EMBL" id="KAG0450772.1"/>
    </source>
</evidence>
<gene>
    <name evidence="3" type="ORF">HPP92_026573</name>
</gene>
<dbReference type="EMBL" id="JADCNM010000091">
    <property type="protein sequence ID" value="KAG0450772.1"/>
    <property type="molecule type" value="Genomic_DNA"/>
</dbReference>
<dbReference type="AlphaFoldDB" id="A0A835U712"/>
<dbReference type="OrthoDB" id="1695413at2759"/>
<evidence type="ECO:0000313" key="4">
    <source>
        <dbReference type="Proteomes" id="UP000639772"/>
    </source>
</evidence>
<dbReference type="InterPro" id="IPR058937">
    <property type="entry name" value="ACL_Hsps-like_put"/>
</dbReference>
<reference evidence="3 4" key="1">
    <citation type="journal article" date="2020" name="Nat. Food">
        <title>A phased Vanilla planifolia genome enables genetic improvement of flavour and production.</title>
        <authorList>
            <person name="Hasing T."/>
            <person name="Tang H."/>
            <person name="Brym M."/>
            <person name="Khazi F."/>
            <person name="Huang T."/>
            <person name="Chambers A.H."/>
        </authorList>
    </citation>
    <scope>NUCLEOTIDE SEQUENCE [LARGE SCALE GENOMIC DNA]</scope>
    <source>
        <tissue evidence="3">Leaf</tissue>
    </source>
</reference>
<accession>A0A835U712</accession>
<evidence type="ECO:0000259" key="2">
    <source>
        <dbReference type="Pfam" id="PF26145"/>
    </source>
</evidence>
<evidence type="ECO:0000259" key="1">
    <source>
        <dbReference type="Pfam" id="PF26144"/>
    </source>
</evidence>
<organism evidence="3 4">
    <name type="scientific">Vanilla planifolia</name>
    <name type="common">Vanilla</name>
    <dbReference type="NCBI Taxonomy" id="51239"/>
    <lineage>
        <taxon>Eukaryota</taxon>
        <taxon>Viridiplantae</taxon>
        <taxon>Streptophyta</taxon>
        <taxon>Embryophyta</taxon>
        <taxon>Tracheophyta</taxon>
        <taxon>Spermatophyta</taxon>
        <taxon>Magnoliopsida</taxon>
        <taxon>Liliopsida</taxon>
        <taxon>Asparagales</taxon>
        <taxon>Orchidaceae</taxon>
        <taxon>Vanilloideae</taxon>
        <taxon>Vanilleae</taxon>
        <taxon>Vanilla</taxon>
    </lineage>
</organism>
<dbReference type="Proteomes" id="UP000639772">
    <property type="component" value="Unassembled WGS sequence"/>
</dbReference>